<dbReference type="Proteomes" id="UP000013827">
    <property type="component" value="Unassembled WGS sequence"/>
</dbReference>
<feature type="compositionally biased region" description="Gly residues" evidence="1">
    <location>
        <begin position="191"/>
        <end position="201"/>
    </location>
</feature>
<evidence type="ECO:0000313" key="4">
    <source>
        <dbReference type="Proteomes" id="UP000013827"/>
    </source>
</evidence>
<reference evidence="4" key="1">
    <citation type="journal article" date="2013" name="Nature">
        <title>Pan genome of the phytoplankton Emiliania underpins its global distribution.</title>
        <authorList>
            <person name="Read B.A."/>
            <person name="Kegel J."/>
            <person name="Klute M.J."/>
            <person name="Kuo A."/>
            <person name="Lefebvre S.C."/>
            <person name="Maumus F."/>
            <person name="Mayer C."/>
            <person name="Miller J."/>
            <person name="Monier A."/>
            <person name="Salamov A."/>
            <person name="Young J."/>
            <person name="Aguilar M."/>
            <person name="Claverie J.M."/>
            <person name="Frickenhaus S."/>
            <person name="Gonzalez K."/>
            <person name="Herman E.K."/>
            <person name="Lin Y.C."/>
            <person name="Napier J."/>
            <person name="Ogata H."/>
            <person name="Sarno A.F."/>
            <person name="Shmutz J."/>
            <person name="Schroeder D."/>
            <person name="de Vargas C."/>
            <person name="Verret F."/>
            <person name="von Dassow P."/>
            <person name="Valentin K."/>
            <person name="Van de Peer Y."/>
            <person name="Wheeler G."/>
            <person name="Dacks J.B."/>
            <person name="Delwiche C.F."/>
            <person name="Dyhrman S.T."/>
            <person name="Glockner G."/>
            <person name="John U."/>
            <person name="Richards T."/>
            <person name="Worden A.Z."/>
            <person name="Zhang X."/>
            <person name="Grigoriev I.V."/>
            <person name="Allen A.E."/>
            <person name="Bidle K."/>
            <person name="Borodovsky M."/>
            <person name="Bowler C."/>
            <person name="Brownlee C."/>
            <person name="Cock J.M."/>
            <person name="Elias M."/>
            <person name="Gladyshev V.N."/>
            <person name="Groth M."/>
            <person name="Guda C."/>
            <person name="Hadaegh A."/>
            <person name="Iglesias-Rodriguez M.D."/>
            <person name="Jenkins J."/>
            <person name="Jones B.M."/>
            <person name="Lawson T."/>
            <person name="Leese F."/>
            <person name="Lindquist E."/>
            <person name="Lobanov A."/>
            <person name="Lomsadze A."/>
            <person name="Malik S.B."/>
            <person name="Marsh M.E."/>
            <person name="Mackinder L."/>
            <person name="Mock T."/>
            <person name="Mueller-Roeber B."/>
            <person name="Pagarete A."/>
            <person name="Parker M."/>
            <person name="Probert I."/>
            <person name="Quesneville H."/>
            <person name="Raines C."/>
            <person name="Rensing S.A."/>
            <person name="Riano-Pachon D.M."/>
            <person name="Richier S."/>
            <person name="Rokitta S."/>
            <person name="Shiraiwa Y."/>
            <person name="Soanes D.M."/>
            <person name="van der Giezen M."/>
            <person name="Wahlund T.M."/>
            <person name="Williams B."/>
            <person name="Wilson W."/>
            <person name="Wolfe G."/>
            <person name="Wurch L.L."/>
        </authorList>
    </citation>
    <scope>NUCLEOTIDE SEQUENCE</scope>
</reference>
<sequence length="209" mass="21890">MTRLLLLLCACLAAICEAALLAPPAFSSRQSLAGRAPSTRASLVERLRGGAADEDEDEDEDGDELDEELEGGGEEVAVDDDGPSLANPFLGGGGGAGGLGGLSEITKSLQDPATLQKALKELQDPATQERFKQMMEDPAFLESMKAYAEQLTKDPMFDQLKEQAEKMMSDPAFMEEMQKAMADPSLMGALAGMGGAPGGAGSDEEDGDE</sequence>
<feature type="compositionally biased region" description="Acidic residues" evidence="1">
    <location>
        <begin position="52"/>
        <end position="82"/>
    </location>
</feature>
<dbReference type="RefSeq" id="XP_005794461.1">
    <property type="nucleotide sequence ID" value="XM_005794404.1"/>
</dbReference>
<accession>A0A0D3L1Z7</accession>
<evidence type="ECO:0000256" key="2">
    <source>
        <dbReference type="SAM" id="SignalP"/>
    </source>
</evidence>
<feature type="region of interest" description="Disordered" evidence="1">
    <location>
        <begin position="188"/>
        <end position="209"/>
    </location>
</feature>
<evidence type="ECO:0000313" key="3">
    <source>
        <dbReference type="EnsemblProtists" id="EOD42032"/>
    </source>
</evidence>
<reference evidence="3" key="2">
    <citation type="submission" date="2024-10" db="UniProtKB">
        <authorList>
            <consortium name="EnsemblProtists"/>
        </authorList>
    </citation>
    <scope>IDENTIFICATION</scope>
</reference>
<dbReference type="EnsemblProtists" id="EOD42032">
    <property type="protein sequence ID" value="EOD42032"/>
    <property type="gene ID" value="EMIHUDRAFT_431908"/>
</dbReference>
<feature type="signal peptide" evidence="2">
    <location>
        <begin position="1"/>
        <end position="18"/>
    </location>
</feature>
<name>A0A0D3L1Z7_EMIH1</name>
<evidence type="ECO:0000256" key="1">
    <source>
        <dbReference type="SAM" id="MobiDB-lite"/>
    </source>
</evidence>
<protein>
    <recommendedName>
        <fullName evidence="5">STI1 domain-containing protein</fullName>
    </recommendedName>
</protein>
<evidence type="ECO:0008006" key="5">
    <source>
        <dbReference type="Google" id="ProtNLM"/>
    </source>
</evidence>
<dbReference type="eggNOG" id="ENOG502T1N2">
    <property type="taxonomic scope" value="Eukaryota"/>
</dbReference>
<feature type="chain" id="PRO_5044053714" description="STI1 domain-containing protein" evidence="2">
    <location>
        <begin position="19"/>
        <end position="209"/>
    </location>
</feature>
<feature type="region of interest" description="Disordered" evidence="1">
    <location>
        <begin position="29"/>
        <end position="93"/>
    </location>
</feature>
<dbReference type="HOGENOM" id="CLU_1317544_0_0_1"/>
<dbReference type="KEGG" id="ehx:EMIHUDRAFT_431908"/>
<dbReference type="RefSeq" id="XP_005767934.1">
    <property type="nucleotide sequence ID" value="XM_005767877.1"/>
</dbReference>
<keyword evidence="2" id="KW-0732">Signal</keyword>
<dbReference type="PaxDb" id="2903-EOD15505"/>
<dbReference type="STRING" id="2903.R1DLW2"/>
<organism evidence="3 4">
    <name type="scientific">Emiliania huxleyi (strain CCMP1516)</name>
    <dbReference type="NCBI Taxonomy" id="280463"/>
    <lineage>
        <taxon>Eukaryota</taxon>
        <taxon>Haptista</taxon>
        <taxon>Haptophyta</taxon>
        <taxon>Prymnesiophyceae</taxon>
        <taxon>Isochrysidales</taxon>
        <taxon>Noelaerhabdaceae</taxon>
        <taxon>Emiliania</taxon>
    </lineage>
</organism>
<dbReference type="GeneID" id="17287302"/>
<proteinExistence type="predicted"/>
<keyword evidence="4" id="KW-1185">Reference proteome</keyword>
<dbReference type="AlphaFoldDB" id="A0A0D3L1Z7"/>
<dbReference type="KEGG" id="ehx:EMIHUDRAFT_445580"/>
<dbReference type="EnsemblProtists" id="EOD15505">
    <property type="protein sequence ID" value="EOD15505"/>
    <property type="gene ID" value="EMIHUDRAFT_445580"/>
</dbReference>
<dbReference type="GeneID" id="17261653"/>